<protein>
    <submittedName>
        <fullName evidence="3">Predicted methyltransferase</fullName>
    </submittedName>
</protein>
<feature type="domain" description="Methyltransferase small" evidence="2">
    <location>
        <begin position="237"/>
        <end position="349"/>
    </location>
</feature>
<dbReference type="Gene3D" id="3.40.50.150">
    <property type="entry name" value="Vaccinia Virus protein VP39"/>
    <property type="match status" value="1"/>
</dbReference>
<dbReference type="OMA" id="CRRNPWS"/>
<evidence type="ECO:0000313" key="3">
    <source>
        <dbReference type="EMBL" id="CBN75104.1"/>
    </source>
</evidence>
<evidence type="ECO:0000313" key="4">
    <source>
        <dbReference type="Proteomes" id="UP000002630"/>
    </source>
</evidence>
<dbReference type="Pfam" id="PF05175">
    <property type="entry name" value="MTS"/>
    <property type="match status" value="1"/>
</dbReference>
<gene>
    <name evidence="3" type="ORF">Esi_0070_0021</name>
</gene>
<reference evidence="3 4" key="1">
    <citation type="journal article" date="2010" name="Nature">
        <title>The Ectocarpus genome and the independent evolution of multicellularity in brown algae.</title>
        <authorList>
            <person name="Cock J.M."/>
            <person name="Sterck L."/>
            <person name="Rouze P."/>
            <person name="Scornet D."/>
            <person name="Allen A.E."/>
            <person name="Amoutzias G."/>
            <person name="Anthouard V."/>
            <person name="Artiguenave F."/>
            <person name="Aury J.M."/>
            <person name="Badger J.H."/>
            <person name="Beszteri B."/>
            <person name="Billiau K."/>
            <person name="Bonnet E."/>
            <person name="Bothwell J.H."/>
            <person name="Bowler C."/>
            <person name="Boyen C."/>
            <person name="Brownlee C."/>
            <person name="Carrano C.J."/>
            <person name="Charrier B."/>
            <person name="Cho G.Y."/>
            <person name="Coelho S.M."/>
            <person name="Collen J."/>
            <person name="Corre E."/>
            <person name="Da Silva C."/>
            <person name="Delage L."/>
            <person name="Delaroque N."/>
            <person name="Dittami S.M."/>
            <person name="Doulbeau S."/>
            <person name="Elias M."/>
            <person name="Farnham G."/>
            <person name="Gachon C.M."/>
            <person name="Gschloessl B."/>
            <person name="Heesch S."/>
            <person name="Jabbari K."/>
            <person name="Jubin C."/>
            <person name="Kawai H."/>
            <person name="Kimura K."/>
            <person name="Kloareg B."/>
            <person name="Kupper F.C."/>
            <person name="Lang D."/>
            <person name="Le Bail A."/>
            <person name="Leblanc C."/>
            <person name="Lerouge P."/>
            <person name="Lohr M."/>
            <person name="Lopez P.J."/>
            <person name="Martens C."/>
            <person name="Maumus F."/>
            <person name="Michel G."/>
            <person name="Miranda-Saavedra D."/>
            <person name="Morales J."/>
            <person name="Moreau H."/>
            <person name="Motomura T."/>
            <person name="Nagasato C."/>
            <person name="Napoli C.A."/>
            <person name="Nelson D.R."/>
            <person name="Nyvall-Collen P."/>
            <person name="Peters A.F."/>
            <person name="Pommier C."/>
            <person name="Potin P."/>
            <person name="Poulain J."/>
            <person name="Quesneville H."/>
            <person name="Read B."/>
            <person name="Rensing S.A."/>
            <person name="Ritter A."/>
            <person name="Rousvoal S."/>
            <person name="Samanta M."/>
            <person name="Samson G."/>
            <person name="Schroeder D.C."/>
            <person name="Segurens B."/>
            <person name="Strittmatter M."/>
            <person name="Tonon T."/>
            <person name="Tregear J.W."/>
            <person name="Valentin K."/>
            <person name="von Dassow P."/>
            <person name="Yamagishi T."/>
            <person name="Van de Peer Y."/>
            <person name="Wincker P."/>
        </authorList>
    </citation>
    <scope>NUCLEOTIDE SEQUENCE [LARGE SCALE GENOMIC DNA]</scope>
    <source>
        <strain evidence="4">Ec32 / CCAP1310/4</strain>
    </source>
</reference>
<dbReference type="EMBL" id="FN649751">
    <property type="protein sequence ID" value="CBN75104.1"/>
    <property type="molecule type" value="Genomic_DNA"/>
</dbReference>
<keyword evidence="4" id="KW-1185">Reference proteome</keyword>
<dbReference type="OrthoDB" id="10251242at2759"/>
<name>D8LS47_ECTSI</name>
<dbReference type="SUPFAM" id="SSF53335">
    <property type="entry name" value="S-adenosyl-L-methionine-dependent methyltransferases"/>
    <property type="match status" value="1"/>
</dbReference>
<feature type="region of interest" description="Disordered" evidence="1">
    <location>
        <begin position="47"/>
        <end position="72"/>
    </location>
</feature>
<organism evidence="3 4">
    <name type="scientific">Ectocarpus siliculosus</name>
    <name type="common">Brown alga</name>
    <name type="synonym">Conferva siliculosa</name>
    <dbReference type="NCBI Taxonomy" id="2880"/>
    <lineage>
        <taxon>Eukaryota</taxon>
        <taxon>Sar</taxon>
        <taxon>Stramenopiles</taxon>
        <taxon>Ochrophyta</taxon>
        <taxon>PX clade</taxon>
        <taxon>Phaeophyceae</taxon>
        <taxon>Ectocarpales</taxon>
        <taxon>Ectocarpaceae</taxon>
        <taxon>Ectocarpus</taxon>
    </lineage>
</organism>
<keyword evidence="3" id="KW-0489">Methyltransferase</keyword>
<dbReference type="InParanoid" id="D8LS47"/>
<keyword evidence="3" id="KW-0808">Transferase</keyword>
<sequence length="392" mass="41990">MAFPAPNTGGRRCSNTALAFTRQQMIDMGLVPPEGAEQEAQNLLLSRPYSTEEEEEEEEEEGAGGHPAAMADDAEEPAEAVGLIGHFEASRLLAQKGKEGTFVGSLDMSMTERELVSTEEGVALPPSPAAADGDGDAESNLVASWDELAVVLKKAKKGQYGCWELYADGNTPCKVSDISESTSRPAMLCAPLRSAGAPTMVLGGFAMHRISGGDQKSTMEPGLDTEHKVSASGARRTNGRVLDTCTGLGYTAIAAARCRGVSGVVTVELDEVSLRMCRRNPWSQEMFRNEKITSLLGDCCELVKDFDDGEFAAIIHDPPARALCKTTDMYGAAFYKDLARVLKPGGTLFHYIGNPESNEGGRLFRGVIDRLIGAGFHDCKTDKKAFGVVARR</sequence>
<dbReference type="GO" id="GO:0008168">
    <property type="term" value="F:methyltransferase activity"/>
    <property type="evidence" value="ECO:0007669"/>
    <property type="project" value="UniProtKB-KW"/>
</dbReference>
<dbReference type="InterPro" id="IPR007848">
    <property type="entry name" value="Small_mtfrase_dom"/>
</dbReference>
<dbReference type="Proteomes" id="UP000002630">
    <property type="component" value="Linkage Group LG26"/>
</dbReference>
<dbReference type="EMBL" id="FN648927">
    <property type="protein sequence ID" value="CBN75104.1"/>
    <property type="molecule type" value="Genomic_DNA"/>
</dbReference>
<accession>D8LS47</accession>
<dbReference type="AlphaFoldDB" id="D8LS47"/>
<dbReference type="CDD" id="cd02440">
    <property type="entry name" value="AdoMet_MTases"/>
    <property type="match status" value="1"/>
</dbReference>
<feature type="compositionally biased region" description="Acidic residues" evidence="1">
    <location>
        <begin position="51"/>
        <end position="62"/>
    </location>
</feature>
<dbReference type="eggNOG" id="ENOG502S1AS">
    <property type="taxonomic scope" value="Eukaryota"/>
</dbReference>
<evidence type="ECO:0000256" key="1">
    <source>
        <dbReference type="SAM" id="MobiDB-lite"/>
    </source>
</evidence>
<dbReference type="InterPro" id="IPR029063">
    <property type="entry name" value="SAM-dependent_MTases_sf"/>
</dbReference>
<dbReference type="GO" id="GO:0032259">
    <property type="term" value="P:methylation"/>
    <property type="evidence" value="ECO:0007669"/>
    <property type="project" value="UniProtKB-KW"/>
</dbReference>
<proteinExistence type="predicted"/>
<evidence type="ECO:0000259" key="2">
    <source>
        <dbReference type="Pfam" id="PF05175"/>
    </source>
</evidence>